<organism evidence="2 3">
    <name type="scientific">Parvularcula lutaonensis</name>
    <dbReference type="NCBI Taxonomy" id="491923"/>
    <lineage>
        <taxon>Bacteria</taxon>
        <taxon>Pseudomonadati</taxon>
        <taxon>Pseudomonadota</taxon>
        <taxon>Alphaproteobacteria</taxon>
        <taxon>Parvularculales</taxon>
        <taxon>Parvularculaceae</taxon>
        <taxon>Parvularcula</taxon>
    </lineage>
</organism>
<dbReference type="InterPro" id="IPR050276">
    <property type="entry name" value="MshD_Acetyltransferase"/>
</dbReference>
<proteinExistence type="predicted"/>
<comment type="caution">
    <text evidence="2">The sequence shown here is derived from an EMBL/GenBank/DDBJ whole genome shotgun (WGS) entry which is preliminary data.</text>
</comment>
<dbReference type="CDD" id="cd04301">
    <property type="entry name" value="NAT_SF"/>
    <property type="match status" value="1"/>
</dbReference>
<evidence type="ECO:0000313" key="2">
    <source>
        <dbReference type="EMBL" id="MFC3303836.1"/>
    </source>
</evidence>
<protein>
    <submittedName>
        <fullName evidence="2">AAC(3)-I family aminoglycoside N-acetyltransferase</fullName>
    </submittedName>
</protein>
<dbReference type="PROSITE" id="PS51186">
    <property type="entry name" value="GNAT"/>
    <property type="match status" value="1"/>
</dbReference>
<dbReference type="InterPro" id="IPR016181">
    <property type="entry name" value="Acyl_CoA_acyltransferase"/>
</dbReference>
<dbReference type="SUPFAM" id="SSF55729">
    <property type="entry name" value="Acyl-CoA N-acyltransferases (Nat)"/>
    <property type="match status" value="1"/>
</dbReference>
<sequence length="148" mass="16545">MAEIKRLGPDDVSLFRKMMRMFGEAFVEPGNYSAEGVSAAYQRERLGDPTFFALAALAKGKVVGGLCAYELLKFEQQRSEIYIYDLAVDARHRRKGIATALIDELRLIAQACGAWTIFVQADHGDDEAIALYTKLGTREDVLHFDIKP</sequence>
<feature type="domain" description="N-acetyltransferase" evidence="1">
    <location>
        <begin position="2"/>
        <end position="148"/>
    </location>
</feature>
<dbReference type="RefSeq" id="WP_189576753.1">
    <property type="nucleotide sequence ID" value="NZ_BMXU01000002.1"/>
</dbReference>
<dbReference type="Gene3D" id="3.40.630.30">
    <property type="match status" value="1"/>
</dbReference>
<dbReference type="InterPro" id="IPR000182">
    <property type="entry name" value="GNAT_dom"/>
</dbReference>
<dbReference type="EMBL" id="JBHRVA010000003">
    <property type="protein sequence ID" value="MFC3303836.1"/>
    <property type="molecule type" value="Genomic_DNA"/>
</dbReference>
<gene>
    <name evidence="2" type="ORF">ACFONP_13975</name>
</gene>
<dbReference type="PANTHER" id="PTHR43617">
    <property type="entry name" value="L-AMINO ACID N-ACETYLTRANSFERASE"/>
    <property type="match status" value="1"/>
</dbReference>
<accession>A0ABV7MF96</accession>
<evidence type="ECO:0000259" key="1">
    <source>
        <dbReference type="PROSITE" id="PS51186"/>
    </source>
</evidence>
<dbReference type="Pfam" id="PF00583">
    <property type="entry name" value="Acetyltransf_1"/>
    <property type="match status" value="1"/>
</dbReference>
<evidence type="ECO:0000313" key="3">
    <source>
        <dbReference type="Proteomes" id="UP001595607"/>
    </source>
</evidence>
<dbReference type="NCBIfam" id="NF033083">
    <property type="entry name" value="AAC_3_I"/>
    <property type="match status" value="1"/>
</dbReference>
<keyword evidence="3" id="KW-1185">Reference proteome</keyword>
<dbReference type="PANTHER" id="PTHR43617:SF38">
    <property type="entry name" value="N-ACETYLTRANSFERASE DOMAIN-CONTAINING PROTEIN"/>
    <property type="match status" value="1"/>
</dbReference>
<reference evidence="3" key="1">
    <citation type="journal article" date="2019" name="Int. J. Syst. Evol. Microbiol.">
        <title>The Global Catalogue of Microorganisms (GCM) 10K type strain sequencing project: providing services to taxonomists for standard genome sequencing and annotation.</title>
        <authorList>
            <consortium name="The Broad Institute Genomics Platform"/>
            <consortium name="The Broad Institute Genome Sequencing Center for Infectious Disease"/>
            <person name="Wu L."/>
            <person name="Ma J."/>
        </authorList>
    </citation>
    <scope>NUCLEOTIDE SEQUENCE [LARGE SCALE GENOMIC DNA]</scope>
    <source>
        <strain evidence="3">KCTC 22245</strain>
    </source>
</reference>
<dbReference type="Proteomes" id="UP001595607">
    <property type="component" value="Unassembled WGS sequence"/>
</dbReference>
<name>A0ABV7MF96_9PROT</name>